<feature type="domain" description="HTH La-type RNA-binding" evidence="7">
    <location>
        <begin position="203"/>
        <end position="295"/>
    </location>
</feature>
<dbReference type="EnsemblMetazoa" id="LLOJ004147-RA">
    <property type="protein sequence ID" value="LLOJ004147-PA"/>
    <property type="gene ID" value="LLOJ004147"/>
</dbReference>
<evidence type="ECO:0000313" key="9">
    <source>
        <dbReference type="EMBL" id="MBC1175752.1"/>
    </source>
</evidence>
<reference evidence="10" key="3">
    <citation type="submission" date="2020-05" db="UniProtKB">
        <authorList>
            <consortium name="EnsemblMetazoa"/>
        </authorList>
    </citation>
    <scope>IDENTIFICATION</scope>
    <source>
        <strain evidence="10">Jacobina</strain>
    </source>
</reference>
<dbReference type="InterPro" id="IPR006630">
    <property type="entry name" value="La_HTH"/>
</dbReference>
<dbReference type="Proteomes" id="UP000092461">
    <property type="component" value="Unassembled WGS sequence"/>
</dbReference>
<reference evidence="9" key="2">
    <citation type="journal article" date="2020" name="BMC">
        <title>Leishmania infection induces a limited differential gene expression in the sand fly midgut.</title>
        <authorList>
            <person name="Coutinho-Abreu I.V."/>
            <person name="Serafim T.D."/>
            <person name="Meneses C."/>
            <person name="Kamhawi S."/>
            <person name="Oliveira F."/>
            <person name="Valenzuela J.G."/>
        </authorList>
    </citation>
    <scope>NUCLEOTIDE SEQUENCE</scope>
    <source>
        <strain evidence="9">Jacobina</strain>
        <tissue evidence="9">Midgut</tissue>
    </source>
</reference>
<evidence type="ECO:0000256" key="1">
    <source>
        <dbReference type="ARBA" id="ARBA00004123"/>
    </source>
</evidence>
<feature type="compositionally biased region" description="Basic and acidic residues" evidence="5">
    <location>
        <begin position="175"/>
        <end position="198"/>
    </location>
</feature>
<dbReference type="FunFam" id="1.10.10.10:FF:000158">
    <property type="entry name" value="La ribonucleoprotein domain family member 7"/>
    <property type="match status" value="1"/>
</dbReference>
<feature type="region of interest" description="Disordered" evidence="5">
    <location>
        <begin position="164"/>
        <end position="207"/>
    </location>
</feature>
<protein>
    <submittedName>
        <fullName evidence="9">Putative rna-binding protein</fullName>
    </submittedName>
</protein>
<evidence type="ECO:0000259" key="6">
    <source>
        <dbReference type="PROSITE" id="PS50102"/>
    </source>
</evidence>
<dbReference type="PROSITE" id="PS50961">
    <property type="entry name" value="HTH_LA"/>
    <property type="match status" value="1"/>
</dbReference>
<dbReference type="InterPro" id="IPR035979">
    <property type="entry name" value="RBD_domain_sf"/>
</dbReference>
<dbReference type="SUPFAM" id="SSF46785">
    <property type="entry name" value="Winged helix' DNA-binding domain"/>
    <property type="match status" value="1"/>
</dbReference>
<dbReference type="Gene3D" id="1.10.10.10">
    <property type="entry name" value="Winged helix-like DNA-binding domain superfamily/Winged helix DNA-binding domain"/>
    <property type="match status" value="1"/>
</dbReference>
<dbReference type="GO" id="GO:0005634">
    <property type="term" value="C:nucleus"/>
    <property type="evidence" value="ECO:0007669"/>
    <property type="project" value="UniProtKB-SubCell"/>
</dbReference>
<keyword evidence="3" id="KW-0539">Nucleus</keyword>
<dbReference type="PANTHER" id="PTHR22792">
    <property type="entry name" value="LUPUS LA PROTEIN-RELATED"/>
    <property type="match status" value="1"/>
</dbReference>
<dbReference type="AlphaFoldDB" id="A0A1B0CI85"/>
<name>A0A1B0CI85_LUTLO</name>
<comment type="subcellular location">
    <subcellularLocation>
        <location evidence="1">Nucleus</location>
    </subcellularLocation>
</comment>
<feature type="region of interest" description="Disordered" evidence="5">
    <location>
        <begin position="630"/>
        <end position="649"/>
    </location>
</feature>
<accession>A0A1B0CI85</accession>
<evidence type="ECO:0000259" key="8">
    <source>
        <dbReference type="PROSITE" id="PS51938"/>
    </source>
</evidence>
<dbReference type="EMBL" id="GITU01007049">
    <property type="protein sequence ID" value="MBC1175752.1"/>
    <property type="molecule type" value="Transcribed_RNA"/>
</dbReference>
<feature type="domain" description="RRM" evidence="6">
    <location>
        <begin position="301"/>
        <end position="402"/>
    </location>
</feature>
<dbReference type="GO" id="GO:0003729">
    <property type="term" value="F:mRNA binding"/>
    <property type="evidence" value="ECO:0007669"/>
    <property type="project" value="TreeGrafter"/>
</dbReference>
<dbReference type="InterPro" id="IPR036390">
    <property type="entry name" value="WH_DNA-bd_sf"/>
</dbReference>
<organism evidence="10 11">
    <name type="scientific">Lutzomyia longipalpis</name>
    <name type="common">Sand fly</name>
    <dbReference type="NCBI Taxonomy" id="7200"/>
    <lineage>
        <taxon>Eukaryota</taxon>
        <taxon>Metazoa</taxon>
        <taxon>Ecdysozoa</taxon>
        <taxon>Arthropoda</taxon>
        <taxon>Hexapoda</taxon>
        <taxon>Insecta</taxon>
        <taxon>Pterygota</taxon>
        <taxon>Neoptera</taxon>
        <taxon>Endopterygota</taxon>
        <taxon>Diptera</taxon>
        <taxon>Nematocera</taxon>
        <taxon>Psychodoidea</taxon>
        <taxon>Psychodidae</taxon>
        <taxon>Lutzomyia</taxon>
        <taxon>Lutzomyia</taxon>
    </lineage>
</organism>
<dbReference type="GO" id="GO:1990904">
    <property type="term" value="C:ribonucleoprotein complex"/>
    <property type="evidence" value="ECO:0007669"/>
    <property type="project" value="InterPro"/>
</dbReference>
<evidence type="ECO:0000313" key="10">
    <source>
        <dbReference type="EnsemblMetazoa" id="LLOJ004147-PA"/>
    </source>
</evidence>
<keyword evidence="2 4" id="KW-0694">RNA-binding</keyword>
<dbReference type="VEuPathDB" id="VectorBase:LLOJ004147"/>
<dbReference type="SUPFAM" id="SSF54928">
    <property type="entry name" value="RNA-binding domain, RBD"/>
    <property type="match status" value="1"/>
</dbReference>
<evidence type="ECO:0000259" key="7">
    <source>
        <dbReference type="PROSITE" id="PS50961"/>
    </source>
</evidence>
<reference evidence="11" key="1">
    <citation type="submission" date="2012-05" db="EMBL/GenBank/DDBJ databases">
        <title>Whole Genome Assembly of Lutzomyia longipalpis.</title>
        <authorList>
            <person name="Richards S."/>
            <person name="Qu C."/>
            <person name="Dillon R."/>
            <person name="Worley K."/>
            <person name="Scherer S."/>
            <person name="Batterton M."/>
            <person name="Taylor A."/>
            <person name="Hawes A."/>
            <person name="Hernandez B."/>
            <person name="Kovar C."/>
            <person name="Mandapat C."/>
            <person name="Pham C."/>
            <person name="Qu C."/>
            <person name="Jing C."/>
            <person name="Bess C."/>
            <person name="Bandaranaike D."/>
            <person name="Ngo D."/>
            <person name="Ongeri F."/>
            <person name="Arias F."/>
            <person name="Lara F."/>
            <person name="Weissenberger G."/>
            <person name="Kamau G."/>
            <person name="Han H."/>
            <person name="Shen H."/>
            <person name="Dinh H."/>
            <person name="Khalil I."/>
            <person name="Jones J."/>
            <person name="Shafer J."/>
            <person name="Jayaseelan J."/>
            <person name="Quiroz J."/>
            <person name="Blankenburg K."/>
            <person name="Nguyen L."/>
            <person name="Jackson L."/>
            <person name="Francisco L."/>
            <person name="Tang L.-Y."/>
            <person name="Pu L.-L."/>
            <person name="Perales L."/>
            <person name="Lorensuhewa L."/>
            <person name="Munidasa M."/>
            <person name="Coyle M."/>
            <person name="Taylor M."/>
            <person name="Puazo M."/>
            <person name="Firestine M."/>
            <person name="Scheel M."/>
            <person name="Javaid M."/>
            <person name="Wang M."/>
            <person name="Li M."/>
            <person name="Tabassum N."/>
            <person name="Saada N."/>
            <person name="Osuji N."/>
            <person name="Aqrawi P."/>
            <person name="Fu Q."/>
            <person name="Thornton R."/>
            <person name="Raj R."/>
            <person name="Goodspeed R."/>
            <person name="Mata R."/>
            <person name="Najjar R."/>
            <person name="Gubbala S."/>
            <person name="Lee S."/>
            <person name="Denson S."/>
            <person name="Patil S."/>
            <person name="Macmil S."/>
            <person name="Qi S."/>
            <person name="Matskevitch T."/>
            <person name="Palculict T."/>
            <person name="Mathew T."/>
            <person name="Vee V."/>
            <person name="Velamala V."/>
            <person name="Korchina V."/>
            <person name="Cai W."/>
            <person name="Liu W."/>
            <person name="Dai W."/>
            <person name="Zou X."/>
            <person name="Zhu Y."/>
            <person name="Zhang Y."/>
            <person name="Wu Y.-Q."/>
            <person name="Xin Y."/>
            <person name="Nazarath L."/>
            <person name="Kovar C."/>
            <person name="Han Y."/>
            <person name="Muzny D."/>
            <person name="Gibbs R."/>
        </authorList>
    </citation>
    <scope>NUCLEOTIDE SEQUENCE [LARGE SCALE GENOMIC DNA]</scope>
    <source>
        <strain evidence="11">Jacobina</strain>
    </source>
</reference>
<dbReference type="InterPro" id="IPR012677">
    <property type="entry name" value="Nucleotide-bd_a/b_plait_sf"/>
</dbReference>
<sequence>MSSPGKDLNANVVPITLAVPVGPPAVPYEVDAPNVLATSEKAVNVDGKECELINLHDDPAEDLTEIECERADEAKEMEDIPLNYDEEEHDSVSPLMMDNHTILEHHESYKELDEGSYEEDEDLHVYESRRKAHMKHSETKDSISSIDSDLSLSYDRHAAQDVQNLQTSDSLSSDENAKDSGCDVAKRSDEDGERKDQDEPPIEIPTDDMCDKIIEQVEFYFSNENILKDAFLLKHVRRNKEGFVSLKLVSSFKRVRQLVKDWRVVGYAIKKRSQKIELNDIGTKIRRLEPLPVYDETTPSRTVVATDLPISRMTIERVFDLFSKCGEIALVRILRVGGPIPADVRQFINKYPELQHKECALIEFLESQSARNAQAMPGMTVLEMVAPKKKTGKKAQVTRLIENCKVTEADIERSRGGMEDSFAKYRFRRSQSGYYAKPDQPVYVPPMRKMAYNNENYDHFNVRRGSAGAFQPVAPAEMSPPMQAPMQQQPMQQQPMQMPPMQQQMQPNPMQQMQPQQMVFSRNNSLCSDGYSSGCMDSRRGSQCSDLSRRLSNCSIASRRSSTCSECCLNCSRRSSQCSGPMDPYRRLSQCSEHGGSPRKYSLGQTFERRPSNGTVETNWRLPEDRIAESPISPRKFSGNGFDPMRKLSNGTEEYINGRRVSTDSGYDRKHSIGSDCSATRSRSGSFICGAHNPPIQEQMIVRSPVAPDGTRGFASRTRKMGQILPPV</sequence>
<evidence type="ECO:0000313" key="11">
    <source>
        <dbReference type="Proteomes" id="UP000092461"/>
    </source>
</evidence>
<dbReference type="InterPro" id="IPR036388">
    <property type="entry name" value="WH-like_DNA-bd_sf"/>
</dbReference>
<dbReference type="Pfam" id="PF05383">
    <property type="entry name" value="La"/>
    <property type="match status" value="1"/>
</dbReference>
<dbReference type="InterPro" id="IPR024642">
    <property type="entry name" value="SUZ-C"/>
</dbReference>
<dbReference type="PANTHER" id="PTHR22792:SF140">
    <property type="entry name" value="ACHILLES, ISOFORM A"/>
    <property type="match status" value="1"/>
</dbReference>
<feature type="compositionally biased region" description="Polar residues" evidence="5">
    <location>
        <begin position="164"/>
        <end position="174"/>
    </location>
</feature>
<dbReference type="GO" id="GO:0006396">
    <property type="term" value="P:RNA processing"/>
    <property type="evidence" value="ECO:0007669"/>
    <property type="project" value="InterPro"/>
</dbReference>
<proteinExistence type="predicted"/>
<evidence type="ECO:0000256" key="4">
    <source>
        <dbReference type="PROSITE-ProRule" id="PRU00332"/>
    </source>
</evidence>
<dbReference type="InterPro" id="IPR045180">
    <property type="entry name" value="La_dom_prot"/>
</dbReference>
<evidence type="ECO:0000256" key="3">
    <source>
        <dbReference type="ARBA" id="ARBA00023242"/>
    </source>
</evidence>
<dbReference type="InterPro" id="IPR002344">
    <property type="entry name" value="Lupus_La"/>
</dbReference>
<dbReference type="PROSITE" id="PS50102">
    <property type="entry name" value="RRM"/>
    <property type="match status" value="1"/>
</dbReference>
<evidence type="ECO:0000256" key="2">
    <source>
        <dbReference type="ARBA" id="ARBA00022884"/>
    </source>
</evidence>
<dbReference type="PRINTS" id="PR00302">
    <property type="entry name" value="LUPUSLA"/>
</dbReference>
<dbReference type="Gene3D" id="3.30.70.330">
    <property type="match status" value="1"/>
</dbReference>
<keyword evidence="11" id="KW-1185">Reference proteome</keyword>
<dbReference type="VEuPathDB" id="VectorBase:LLONM1_006093"/>
<feature type="domain" description="SUZ-C" evidence="8">
    <location>
        <begin position="661"/>
        <end position="718"/>
    </location>
</feature>
<evidence type="ECO:0000256" key="5">
    <source>
        <dbReference type="SAM" id="MobiDB-lite"/>
    </source>
</evidence>
<dbReference type="CDD" id="cd08033">
    <property type="entry name" value="LARP_6"/>
    <property type="match status" value="1"/>
</dbReference>
<dbReference type="InterPro" id="IPR000504">
    <property type="entry name" value="RRM_dom"/>
</dbReference>
<dbReference type="PROSITE" id="PS51938">
    <property type="entry name" value="SUZ_C"/>
    <property type="match status" value="1"/>
</dbReference>
<dbReference type="SMART" id="SM00715">
    <property type="entry name" value="LA"/>
    <property type="match status" value="1"/>
</dbReference>
<dbReference type="EMBL" id="AJWK01013093">
    <property type="status" value="NOT_ANNOTATED_CDS"/>
    <property type="molecule type" value="Genomic_DNA"/>
</dbReference>